<evidence type="ECO:0000313" key="8">
    <source>
        <dbReference type="Proteomes" id="UP000245956"/>
    </source>
</evidence>
<dbReference type="InterPro" id="IPR027911">
    <property type="entry name" value="DUF4604"/>
</dbReference>
<protein>
    <recommendedName>
        <fullName evidence="2">DUF4604 domain-containing protein</fullName>
    </recommendedName>
</protein>
<dbReference type="KEGG" id="plj:28884596"/>
<proteinExistence type="predicted"/>
<dbReference type="Proteomes" id="UP000245956">
    <property type="component" value="Unassembled WGS sequence"/>
</dbReference>
<dbReference type="Proteomes" id="UP000078340">
    <property type="component" value="Unassembled WGS sequence"/>
</dbReference>
<evidence type="ECO:0000313" key="9">
    <source>
        <dbReference type="Proteomes" id="UP001287286"/>
    </source>
</evidence>
<gene>
    <name evidence="6" type="ORF">PCL_03309</name>
    <name evidence="3" type="ORF">Purlil1_4854</name>
    <name evidence="4" type="ORF">VFPBJ_07070</name>
    <name evidence="5" type="ORF">VFPFJ_02463</name>
</gene>
<reference evidence="6" key="1">
    <citation type="submission" date="2015-05" db="EMBL/GenBank/DDBJ databases">
        <authorList>
            <person name="Wang D.B."/>
            <person name="Wang M."/>
        </authorList>
    </citation>
    <scope>NUCLEOTIDE SEQUENCE</scope>
    <source>
        <strain evidence="6">36-1</strain>
    </source>
</reference>
<reference evidence="6 8" key="2">
    <citation type="journal article" date="2016" name="Front. Microbiol.">
        <title>Genome and transcriptome sequences reveal the specific parasitism of the nematophagous Purpureocillium lilacinum 36-1.</title>
        <authorList>
            <person name="Xie J."/>
            <person name="Li S."/>
            <person name="Mo C."/>
            <person name="Xiao X."/>
            <person name="Peng D."/>
            <person name="Wang G."/>
            <person name="Xiao Y."/>
        </authorList>
    </citation>
    <scope>NUCLEOTIDE SEQUENCE [LARGE SCALE GENOMIC DNA]</scope>
    <source>
        <strain evidence="6 8">36-1</strain>
    </source>
</reference>
<dbReference type="Pfam" id="PF15377">
    <property type="entry name" value="DUF4604"/>
    <property type="match status" value="1"/>
</dbReference>
<organism evidence="5 7">
    <name type="scientific">Purpureocillium lilacinum</name>
    <name type="common">Paecilomyces lilacinus</name>
    <dbReference type="NCBI Taxonomy" id="33203"/>
    <lineage>
        <taxon>Eukaryota</taxon>
        <taxon>Fungi</taxon>
        <taxon>Dikarya</taxon>
        <taxon>Ascomycota</taxon>
        <taxon>Pezizomycotina</taxon>
        <taxon>Sordariomycetes</taxon>
        <taxon>Hypocreomycetidae</taxon>
        <taxon>Hypocreales</taxon>
        <taxon>Ophiocordycipitaceae</taxon>
        <taxon>Purpureocillium</taxon>
    </lineage>
</organism>
<feature type="compositionally biased region" description="Basic and acidic residues" evidence="1">
    <location>
        <begin position="94"/>
        <end position="113"/>
    </location>
</feature>
<comment type="caution">
    <text evidence="5">The sequence shown here is derived from an EMBL/GenBank/DDBJ whole genome shotgun (WGS) entry which is preliminary data.</text>
</comment>
<dbReference type="OrthoDB" id="5388322at2759"/>
<feature type="compositionally biased region" description="Basic and acidic residues" evidence="1">
    <location>
        <begin position="145"/>
        <end position="161"/>
    </location>
</feature>
<dbReference type="EMBL" id="LSBH01000005">
    <property type="protein sequence ID" value="OAQ78949.1"/>
    <property type="molecule type" value="Genomic_DNA"/>
</dbReference>
<dbReference type="OMA" id="HPIARNK"/>
<evidence type="ECO:0000313" key="7">
    <source>
        <dbReference type="Proteomes" id="UP000078340"/>
    </source>
</evidence>
<feature type="region of interest" description="Disordered" evidence="1">
    <location>
        <begin position="24"/>
        <end position="179"/>
    </location>
</feature>
<evidence type="ECO:0000256" key="1">
    <source>
        <dbReference type="SAM" id="MobiDB-lite"/>
    </source>
</evidence>
<evidence type="ECO:0000313" key="3">
    <source>
        <dbReference type="EMBL" id="KAK4090718.1"/>
    </source>
</evidence>
<dbReference type="EMBL" id="JAWRVI010000014">
    <property type="protein sequence ID" value="KAK4090718.1"/>
    <property type="molecule type" value="Genomic_DNA"/>
</dbReference>
<reference evidence="3 9" key="5">
    <citation type="journal article" date="2024" name="Microbiol. Resour. Announc.">
        <title>Genome annotations for the ascomycete fungi Trichoderma harzianum, Trichoderma aggressivum, and Purpureocillium lilacinum.</title>
        <authorList>
            <person name="Beijen E.P.W."/>
            <person name="Ohm R.A."/>
        </authorList>
    </citation>
    <scope>NUCLEOTIDE SEQUENCE [LARGE SCALE GENOMIC DNA]</scope>
    <source>
        <strain evidence="3 9">CBS 150709</strain>
    </source>
</reference>
<feature type="domain" description="DUF4604" evidence="2">
    <location>
        <begin position="8"/>
        <end position="178"/>
    </location>
</feature>
<evidence type="ECO:0000313" key="4">
    <source>
        <dbReference type="EMBL" id="OAQ78949.1"/>
    </source>
</evidence>
<dbReference type="Proteomes" id="UP001287286">
    <property type="component" value="Unassembled WGS sequence"/>
</dbReference>
<dbReference type="EMBL" id="LSBI01000002">
    <property type="protein sequence ID" value="OAQ93302.1"/>
    <property type="molecule type" value="Genomic_DNA"/>
</dbReference>
<evidence type="ECO:0000313" key="6">
    <source>
        <dbReference type="EMBL" id="PWI76115.1"/>
    </source>
</evidence>
<name>A0A179HTS1_PURLI</name>
<dbReference type="EMBL" id="LCWV01000001">
    <property type="protein sequence ID" value="PWI76115.1"/>
    <property type="molecule type" value="Genomic_DNA"/>
</dbReference>
<evidence type="ECO:0000259" key="2">
    <source>
        <dbReference type="Pfam" id="PF15377"/>
    </source>
</evidence>
<reference evidence="5 7" key="3">
    <citation type="submission" date="2016-02" db="EMBL/GenBank/DDBJ databases">
        <title>Biosynthesis of antibiotic leucinostatins and their inhibition on Phytophthora in bio-control Purpureocillium lilacinum.</title>
        <authorList>
            <person name="Wang G."/>
            <person name="Liu Z."/>
            <person name="Lin R."/>
            <person name="Li E."/>
            <person name="Mao Z."/>
            <person name="Ling J."/>
            <person name="Yin W."/>
            <person name="Xie B."/>
        </authorList>
    </citation>
    <scope>NUCLEOTIDE SEQUENCE [LARGE SCALE GENOMIC DNA]</scope>
    <source>
        <strain evidence="4">PLBJ-1</strain>
        <strain evidence="5">PLFJ-1</strain>
    </source>
</reference>
<sequence>MSQKVTSKNLSYNSSLPPFLAALRAQAGGAPGPDPILANQRRSAKKRSSSEEAEDAPLVVDEHGNAVSVEVGKDGEVKEKPRTTDDDDDAGDNGESKDTKGAARKMEKQDGDAKFAFGGRKRKVGKVVGDNKADDEDDTPVKTARPADSKQSKELEKPAEKKGKKKAKKIKLSFDEDEG</sequence>
<dbReference type="RefSeq" id="XP_018182021.1">
    <property type="nucleotide sequence ID" value="XM_018319547.1"/>
</dbReference>
<accession>A0A179HTS1</accession>
<reference evidence="3" key="4">
    <citation type="submission" date="2023-11" db="EMBL/GenBank/DDBJ databases">
        <authorList>
            <person name="Beijen E."/>
            <person name="Ohm R.A."/>
        </authorList>
    </citation>
    <scope>NUCLEOTIDE SEQUENCE</scope>
    <source>
        <strain evidence="3">CBS 150709</strain>
    </source>
</reference>
<dbReference type="AlphaFoldDB" id="A0A179HTS1"/>
<dbReference type="Proteomes" id="UP000078240">
    <property type="component" value="Unassembled WGS sequence"/>
</dbReference>
<feature type="compositionally biased region" description="Basic residues" evidence="1">
    <location>
        <begin position="162"/>
        <end position="171"/>
    </location>
</feature>
<feature type="compositionally biased region" description="Basic and acidic residues" evidence="1">
    <location>
        <begin position="71"/>
        <end position="84"/>
    </location>
</feature>
<evidence type="ECO:0000313" key="5">
    <source>
        <dbReference type="EMBL" id="OAQ93302.1"/>
    </source>
</evidence>
<keyword evidence="9" id="KW-1185">Reference proteome</keyword>
<dbReference type="GeneID" id="28884596"/>